<organism evidence="3 4">
    <name type="scientific">Nocardioides daedukensis</name>
    <dbReference type="NCBI Taxonomy" id="634462"/>
    <lineage>
        <taxon>Bacteria</taxon>
        <taxon>Bacillati</taxon>
        <taxon>Actinomycetota</taxon>
        <taxon>Actinomycetes</taxon>
        <taxon>Propionibacteriales</taxon>
        <taxon>Nocardioidaceae</taxon>
        <taxon>Nocardioides</taxon>
    </lineage>
</organism>
<feature type="compositionally biased region" description="Polar residues" evidence="1">
    <location>
        <begin position="1"/>
        <end position="19"/>
    </location>
</feature>
<protein>
    <recommendedName>
        <fullName evidence="5">ABC transporter permease</fullName>
    </recommendedName>
</protein>
<feature type="transmembrane region" description="Helical" evidence="2">
    <location>
        <begin position="256"/>
        <end position="278"/>
    </location>
</feature>
<keyword evidence="2" id="KW-0472">Membrane</keyword>
<gene>
    <name evidence="3" type="ORF">BJ980_001157</name>
</gene>
<evidence type="ECO:0008006" key="5">
    <source>
        <dbReference type="Google" id="ProtNLM"/>
    </source>
</evidence>
<feature type="region of interest" description="Disordered" evidence="1">
    <location>
        <begin position="1"/>
        <end position="32"/>
    </location>
</feature>
<dbReference type="RefSeq" id="WP_246279930.1">
    <property type="nucleotide sequence ID" value="NZ_JACCAA010000001.1"/>
</dbReference>
<evidence type="ECO:0000313" key="4">
    <source>
        <dbReference type="Proteomes" id="UP000540656"/>
    </source>
</evidence>
<evidence type="ECO:0000256" key="1">
    <source>
        <dbReference type="SAM" id="MobiDB-lite"/>
    </source>
</evidence>
<keyword evidence="2" id="KW-0812">Transmembrane</keyword>
<evidence type="ECO:0000256" key="2">
    <source>
        <dbReference type="SAM" id="Phobius"/>
    </source>
</evidence>
<evidence type="ECO:0000313" key="3">
    <source>
        <dbReference type="EMBL" id="NYG58234.1"/>
    </source>
</evidence>
<accession>A0A7Y9RZK7</accession>
<dbReference type="AlphaFoldDB" id="A0A7Y9RZK7"/>
<keyword evidence="2" id="KW-1133">Transmembrane helix</keyword>
<feature type="transmembrane region" description="Helical" evidence="2">
    <location>
        <begin position="89"/>
        <end position="109"/>
    </location>
</feature>
<sequence length="284" mass="30917">MSTVARSTVQSDARSTVESGTRPPESAGRAVPVQHKPIPMTRVMWVELTKMFDTRSGFWLMASIGIVSLLATAAVILFAPDDELTYETFATAIGFPIAVILPIIALLSITSEWSQRTGLTTFTLLPRRSRVINAKLIVSVAVGIVSMFVALAIGALGNLVGTAIAGVDTTWNVSLYEFSLIVLANVLGMLIGSMLGVLIRNSAGAIVGYFVFNALLPTLFMTLGNLQEWFRDIWPWIDFSYAQGALFEGSPTGEEWARLAVTSTFWLILPMAVGLWLIRRSEVK</sequence>
<reference evidence="3 4" key="1">
    <citation type="submission" date="2020-07" db="EMBL/GenBank/DDBJ databases">
        <title>Sequencing the genomes of 1000 actinobacteria strains.</title>
        <authorList>
            <person name="Klenk H.-P."/>
        </authorList>
    </citation>
    <scope>NUCLEOTIDE SEQUENCE [LARGE SCALE GENOMIC DNA]</scope>
    <source>
        <strain evidence="3 4">DSM 23819</strain>
    </source>
</reference>
<name>A0A7Y9RZK7_9ACTN</name>
<feature type="transmembrane region" description="Helical" evidence="2">
    <location>
        <begin position="206"/>
        <end position="226"/>
    </location>
</feature>
<feature type="transmembrane region" description="Helical" evidence="2">
    <location>
        <begin position="58"/>
        <end position="77"/>
    </location>
</feature>
<proteinExistence type="predicted"/>
<comment type="caution">
    <text evidence="3">The sequence shown here is derived from an EMBL/GenBank/DDBJ whole genome shotgun (WGS) entry which is preliminary data.</text>
</comment>
<dbReference type="EMBL" id="JACCAA010000001">
    <property type="protein sequence ID" value="NYG58234.1"/>
    <property type="molecule type" value="Genomic_DNA"/>
</dbReference>
<keyword evidence="4" id="KW-1185">Reference proteome</keyword>
<feature type="transmembrane region" description="Helical" evidence="2">
    <location>
        <begin position="180"/>
        <end position="199"/>
    </location>
</feature>
<feature type="transmembrane region" description="Helical" evidence="2">
    <location>
        <begin position="136"/>
        <end position="160"/>
    </location>
</feature>
<dbReference type="Proteomes" id="UP000540656">
    <property type="component" value="Unassembled WGS sequence"/>
</dbReference>